<feature type="region of interest" description="Disordered" evidence="8">
    <location>
        <begin position="812"/>
        <end position="861"/>
    </location>
</feature>
<dbReference type="InterPro" id="IPR050185">
    <property type="entry name" value="Ub_carboxyl-term_hydrolase"/>
</dbReference>
<evidence type="ECO:0000256" key="4">
    <source>
        <dbReference type="ARBA" id="ARBA00022670"/>
    </source>
</evidence>
<feature type="compositionally biased region" description="Polar residues" evidence="8">
    <location>
        <begin position="87"/>
        <end position="96"/>
    </location>
</feature>
<evidence type="ECO:0000256" key="6">
    <source>
        <dbReference type="ARBA" id="ARBA00022801"/>
    </source>
</evidence>
<keyword evidence="7" id="KW-0788">Thiol protease</keyword>
<evidence type="ECO:0000313" key="11">
    <source>
        <dbReference type="EMBL" id="PKS12947.1"/>
    </source>
</evidence>
<feature type="non-terminal residue" evidence="11">
    <location>
        <position position="1603"/>
    </location>
</feature>
<dbReference type="InterPro" id="IPR035927">
    <property type="entry name" value="DUSP-like_sf"/>
</dbReference>
<evidence type="ECO:0000259" key="9">
    <source>
        <dbReference type="PROSITE" id="PS50235"/>
    </source>
</evidence>
<dbReference type="InterPro" id="IPR018200">
    <property type="entry name" value="USP_CS"/>
</dbReference>
<dbReference type="GO" id="GO:0006508">
    <property type="term" value="P:proteolysis"/>
    <property type="evidence" value="ECO:0007669"/>
    <property type="project" value="UniProtKB-KW"/>
</dbReference>
<reference evidence="11 12" key="1">
    <citation type="journal article" date="2017" name="G3 (Bethesda)">
        <title>First Draft Genome Sequence of the Pathogenic Fungus Lomentospora prolificans (Formerly Scedosporium prolificans).</title>
        <authorList>
            <person name="Luo R."/>
            <person name="Zimin A."/>
            <person name="Workman R."/>
            <person name="Fan Y."/>
            <person name="Pertea G."/>
            <person name="Grossman N."/>
            <person name="Wear M.P."/>
            <person name="Jia B."/>
            <person name="Miller H."/>
            <person name="Casadevall A."/>
            <person name="Timp W."/>
            <person name="Zhang S.X."/>
            <person name="Salzberg S.L."/>
        </authorList>
    </citation>
    <scope>NUCLEOTIDE SEQUENCE [LARGE SCALE GENOMIC DNA]</scope>
    <source>
        <strain evidence="11 12">JHH-5317</strain>
    </source>
</reference>
<feature type="compositionally biased region" description="Basic residues" evidence="8">
    <location>
        <begin position="1112"/>
        <end position="1144"/>
    </location>
</feature>
<dbReference type="PROSITE" id="PS50235">
    <property type="entry name" value="USP_3"/>
    <property type="match status" value="1"/>
</dbReference>
<dbReference type="InterPro" id="IPR001394">
    <property type="entry name" value="Peptidase_C19_UCH"/>
</dbReference>
<comment type="caution">
    <text evidence="11">The sequence shown here is derived from an EMBL/GenBank/DDBJ whole genome shotgun (WGS) entry which is preliminary data.</text>
</comment>
<feature type="region of interest" description="Disordered" evidence="8">
    <location>
        <begin position="1514"/>
        <end position="1537"/>
    </location>
</feature>
<evidence type="ECO:0000256" key="1">
    <source>
        <dbReference type="ARBA" id="ARBA00000707"/>
    </source>
</evidence>
<feature type="region of interest" description="Disordered" evidence="8">
    <location>
        <begin position="511"/>
        <end position="548"/>
    </location>
</feature>
<feature type="region of interest" description="Disordered" evidence="8">
    <location>
        <begin position="1401"/>
        <end position="1473"/>
    </location>
</feature>
<dbReference type="EC" id="3.4.19.12" evidence="3"/>
<dbReference type="STRING" id="41688.A0A2N3NKH1"/>
<protein>
    <recommendedName>
        <fullName evidence="3">ubiquitinyl hydrolase 1</fullName>
        <ecNumber evidence="3">3.4.19.12</ecNumber>
    </recommendedName>
</protein>
<feature type="region of interest" description="Disordered" evidence="8">
    <location>
        <begin position="113"/>
        <end position="207"/>
    </location>
</feature>
<feature type="compositionally biased region" description="Low complexity" evidence="8">
    <location>
        <begin position="416"/>
        <end position="425"/>
    </location>
</feature>
<evidence type="ECO:0000313" key="12">
    <source>
        <dbReference type="Proteomes" id="UP000233524"/>
    </source>
</evidence>
<feature type="region of interest" description="Disordered" evidence="8">
    <location>
        <begin position="1579"/>
        <end position="1603"/>
    </location>
</feature>
<dbReference type="PROSITE" id="PS51283">
    <property type="entry name" value="DUSP"/>
    <property type="match status" value="1"/>
</dbReference>
<evidence type="ECO:0000256" key="8">
    <source>
        <dbReference type="SAM" id="MobiDB-lite"/>
    </source>
</evidence>
<dbReference type="SUPFAM" id="SSF143791">
    <property type="entry name" value="DUSP-like"/>
    <property type="match status" value="1"/>
</dbReference>
<keyword evidence="4" id="KW-0645">Protease</keyword>
<organism evidence="11 12">
    <name type="scientific">Lomentospora prolificans</name>
    <dbReference type="NCBI Taxonomy" id="41688"/>
    <lineage>
        <taxon>Eukaryota</taxon>
        <taxon>Fungi</taxon>
        <taxon>Dikarya</taxon>
        <taxon>Ascomycota</taxon>
        <taxon>Pezizomycotina</taxon>
        <taxon>Sordariomycetes</taxon>
        <taxon>Hypocreomycetidae</taxon>
        <taxon>Microascales</taxon>
        <taxon>Microascaceae</taxon>
        <taxon>Lomentospora</taxon>
    </lineage>
</organism>
<feature type="region of interest" description="Disordered" evidence="8">
    <location>
        <begin position="416"/>
        <end position="440"/>
    </location>
</feature>
<dbReference type="VEuPathDB" id="FungiDB:jhhlp_000288"/>
<dbReference type="EMBL" id="NLAX01000002">
    <property type="protein sequence ID" value="PKS12947.1"/>
    <property type="molecule type" value="Genomic_DNA"/>
</dbReference>
<evidence type="ECO:0000259" key="10">
    <source>
        <dbReference type="PROSITE" id="PS51283"/>
    </source>
</evidence>
<dbReference type="Gene3D" id="3.90.70.10">
    <property type="entry name" value="Cysteine proteinases"/>
    <property type="match status" value="2"/>
</dbReference>
<feature type="compositionally biased region" description="Polar residues" evidence="8">
    <location>
        <begin position="150"/>
        <end position="159"/>
    </location>
</feature>
<feature type="region of interest" description="Disordered" evidence="8">
    <location>
        <begin position="71"/>
        <end position="96"/>
    </location>
</feature>
<dbReference type="OrthoDB" id="952271at2759"/>
<gene>
    <name evidence="11" type="ORF">jhhlp_000288</name>
</gene>
<feature type="region of interest" description="Disordered" evidence="8">
    <location>
        <begin position="1039"/>
        <end position="1157"/>
    </location>
</feature>
<sequence>PELPGQLVVITSSLKKRKVTRNSARDRDSERSPSPQTTPAESVIPSCESNDDDDQASFSFSVASNSSFSTVLPQDSISSLPPHLQTRHSSLVSAEYASSTASSPCAAYAELSLDGEPSSATTETGTGLHPASARSRSPIRYTHRAIMSGNGDSIRSSSPLKRRASSMDPEPNESTGQSASEFPRAMSVDAPDSGPGYAQNPDATPPLPEQLKTIQTLQRAFNETPVQENDVAFVTTKTWVNKALALGGDPKHAKEATPDETLGPVDNSDIIQEVLEQPSGEHFVRLKPGTDLESSELFSEDAWNLIQKWYGLKDGQYPIRRVALNTQADPTSPPNIIYELHPPVFTIHRLWSDVSGINIPQSVKASNPPPIIMVRSAGYPYQQFIKDIKDVLGIPHERKIRLWEVDRTIPEVSAQLTPSASALTPPTTPPESANSNPQDSWSSLLLDVPSWSQVERNRRAKIEGEDQTGNPKYNGKSTLNIYNLVTDKTIVVEESAEGGGWVSTKIAKANGKSRPANISTQSRASSGRNSPALGPVTRGRAQKKKGWRGTGAVGLGNLGNTCYMNSALQCVRSVEELTKYFLTDEYVEEINTDNPLAFKGKMALAYGNLLKEMYHCNDYLRPSSFKSVAGQCRPTFASWGQQDSQEFLGFLLDALQEDLSRVKRKPYIEKPDSTDDMINDQAAIAKMADEVWDITKRRDDSVIADLFTGLYKSTLKCPVCHKISITFDPFNNLTLPLPVENLWSKAVKFYPLNDAPVYLEVDIPQHSSIETMKQFVSERTGVPIERLIGAEEFKGKFFKMYDDSMDVSEEIQGSDHPTVHELERPASNWPPRPVSMENRRRSRKLDGDSPESEDDTWDDPRCDQMAVPIIHRRETRFNRTSYKKDDNVPPHFIVLTREEARSEDAIRRKILEKVATFSTWSVLHDDGGETSENTDAEMALTSDGDSGDSKIIAKSVEGEEDIVDITMKDATNAPSKASKTPAVTILKRFNSQRPRWVEPEQFLDPRLQNLFEMSYFSDGRNSDGVMATGWNAVEDNKTYPKLSTRLPEPDTPVDDDTQSTGEWTNGNASDNESGSEESSVNAPTQTRMAEESSEDEVTVSFKNPKRMAGGAKAKHKVGRGRPGKHKKTYSKKDRRAVKARRGKHSSNGYQMPDIPPQPQIPSLIDDGSLVHLGEGIVVDWSEEAWDMVFGQETSEYGDKRGAKRFTDPEQLKDVGLEMKRKARVSRRSNGITLDDCLDEFERAEVLSEQDMWYCPRCKEHRRASKKFDLWKTPDILVCHLKRFSSSHYRRDKIDIKVAFPVEGLDLETRVLHKEDGKVEVYDLIGVDEHYGGLGGGHYTASAKNFLDGAWYHYNDSSVSKVKDPSQVVTSAAYLLFYRRRSSVPLGGPRFAEIEARFSGRFDEDSDEAGSGDEPRVGVSSQYGSSTGGKGTESGTTHLRGANRGGSEPMDELPSYTSLHPSMEDEGVEMGESSNTAAAGAYSTGWSFGQLNGAIASSEDPGKISLVDYASDDAQLDSASEGPDTLMDSDHALPDAPGAYFEPIAQSEELPDYEYTEAAPAVISEGGATQISWDGVRGTAGWSRAQDQDSDTVAEIRLEDETKE</sequence>
<feature type="region of interest" description="Disordered" evidence="8">
    <location>
        <begin position="14"/>
        <end position="58"/>
    </location>
</feature>
<dbReference type="PROSITE" id="PS00973">
    <property type="entry name" value="USP_2"/>
    <property type="match status" value="1"/>
</dbReference>
<dbReference type="CDD" id="cd02674">
    <property type="entry name" value="Peptidase_C19R"/>
    <property type="match status" value="1"/>
</dbReference>
<feature type="domain" description="USP" evidence="9">
    <location>
        <begin position="553"/>
        <end position="1380"/>
    </location>
</feature>
<feature type="compositionally biased region" description="Basic and acidic residues" evidence="8">
    <location>
        <begin position="1593"/>
        <end position="1603"/>
    </location>
</feature>
<feature type="compositionally biased region" description="Polar residues" evidence="8">
    <location>
        <begin position="1058"/>
        <end position="1087"/>
    </location>
</feature>
<evidence type="ECO:0000256" key="7">
    <source>
        <dbReference type="ARBA" id="ARBA00022807"/>
    </source>
</evidence>
<dbReference type="Pfam" id="PF00443">
    <property type="entry name" value="UCH"/>
    <property type="match status" value="1"/>
</dbReference>
<dbReference type="GO" id="GO:0004843">
    <property type="term" value="F:cysteine-type deubiquitinase activity"/>
    <property type="evidence" value="ECO:0007669"/>
    <property type="project" value="UniProtKB-EC"/>
</dbReference>
<keyword evidence="6" id="KW-0378">Hydrolase</keyword>
<dbReference type="InterPro" id="IPR006615">
    <property type="entry name" value="Pept_C19_DUSP"/>
</dbReference>
<dbReference type="PROSITE" id="PS00972">
    <property type="entry name" value="USP_1"/>
    <property type="match status" value="1"/>
</dbReference>
<dbReference type="SUPFAM" id="SSF54001">
    <property type="entry name" value="Cysteine proteinases"/>
    <property type="match status" value="1"/>
</dbReference>
<feature type="domain" description="DUSP" evidence="10">
    <location>
        <begin position="205"/>
        <end position="324"/>
    </location>
</feature>
<comment type="similarity">
    <text evidence="2">Belongs to the peptidase C19 family.</text>
</comment>
<comment type="catalytic activity">
    <reaction evidence="1">
        <text>Thiol-dependent hydrolysis of ester, thioester, amide, peptide and isopeptide bonds formed by the C-terminal Gly of ubiquitin (a 76-residue protein attached to proteins as an intracellular targeting signal).</text>
        <dbReference type="EC" id="3.4.19.12"/>
    </reaction>
</comment>
<evidence type="ECO:0000256" key="3">
    <source>
        <dbReference type="ARBA" id="ARBA00012759"/>
    </source>
</evidence>
<feature type="compositionally biased region" description="Polar residues" evidence="8">
    <location>
        <begin position="431"/>
        <end position="440"/>
    </location>
</feature>
<proteinExistence type="inferred from homology"/>
<dbReference type="InterPro" id="IPR028889">
    <property type="entry name" value="USP"/>
</dbReference>
<dbReference type="InterPro" id="IPR038765">
    <property type="entry name" value="Papain-like_cys_pep_sf"/>
</dbReference>
<dbReference type="Gene3D" id="3.30.2230.10">
    <property type="entry name" value="DUSP-like"/>
    <property type="match status" value="1"/>
</dbReference>
<dbReference type="FunCoup" id="A0A2N3NKH1">
    <property type="interactions" value="812"/>
</dbReference>
<feature type="compositionally biased region" description="Polar residues" evidence="8">
    <location>
        <begin position="516"/>
        <end position="529"/>
    </location>
</feature>
<evidence type="ECO:0000256" key="2">
    <source>
        <dbReference type="ARBA" id="ARBA00009085"/>
    </source>
</evidence>
<name>A0A2N3NKH1_9PEZI</name>
<keyword evidence="5" id="KW-0833">Ubl conjugation pathway</keyword>
<dbReference type="GO" id="GO:0016579">
    <property type="term" value="P:protein deubiquitination"/>
    <property type="evidence" value="ECO:0007669"/>
    <property type="project" value="InterPro"/>
</dbReference>
<dbReference type="PANTHER" id="PTHR21646">
    <property type="entry name" value="UBIQUITIN CARBOXYL-TERMINAL HYDROLASE"/>
    <property type="match status" value="1"/>
</dbReference>
<dbReference type="PANTHER" id="PTHR21646:SF24">
    <property type="entry name" value="UBIQUITIN CARBOXYL-TERMINAL HYDROLASE"/>
    <property type="match status" value="1"/>
</dbReference>
<dbReference type="Proteomes" id="UP000233524">
    <property type="component" value="Unassembled WGS sequence"/>
</dbReference>
<feature type="compositionally biased region" description="Acidic residues" evidence="8">
    <location>
        <begin position="848"/>
        <end position="857"/>
    </location>
</feature>
<evidence type="ECO:0000256" key="5">
    <source>
        <dbReference type="ARBA" id="ARBA00022786"/>
    </source>
</evidence>
<dbReference type="InParanoid" id="A0A2N3NKH1"/>
<accession>A0A2N3NKH1</accession>
<feature type="non-terminal residue" evidence="11">
    <location>
        <position position="1"/>
    </location>
</feature>
<keyword evidence="12" id="KW-1185">Reference proteome</keyword>
<dbReference type="Pfam" id="PF06337">
    <property type="entry name" value="DUSP"/>
    <property type="match status" value="1"/>
</dbReference>